<gene>
    <name evidence="3" type="ORF">GBA65_21505</name>
</gene>
<feature type="transmembrane region" description="Helical" evidence="2">
    <location>
        <begin position="298"/>
        <end position="319"/>
    </location>
</feature>
<feature type="transmembrane region" description="Helical" evidence="2">
    <location>
        <begin position="21"/>
        <end position="42"/>
    </location>
</feature>
<feature type="transmembrane region" description="Helical" evidence="2">
    <location>
        <begin position="144"/>
        <end position="163"/>
    </location>
</feature>
<dbReference type="RefSeq" id="WP_166398737.1">
    <property type="nucleotide sequence ID" value="NZ_CP045122.1"/>
</dbReference>
<feature type="transmembrane region" description="Helical" evidence="2">
    <location>
        <begin position="118"/>
        <end position="137"/>
    </location>
</feature>
<keyword evidence="2" id="KW-0812">Transmembrane</keyword>
<feature type="compositionally biased region" description="Polar residues" evidence="1">
    <location>
        <begin position="1496"/>
        <end position="1511"/>
    </location>
</feature>
<dbReference type="SUPFAM" id="SSF49503">
    <property type="entry name" value="Cupredoxins"/>
    <property type="match status" value="2"/>
</dbReference>
<dbReference type="Proteomes" id="UP000502706">
    <property type="component" value="Plasmid unnamed1"/>
</dbReference>
<geneLocation type="plasmid" evidence="3 4">
    <name>unnamed1</name>
</geneLocation>
<dbReference type="EMBL" id="CP045122">
    <property type="protein sequence ID" value="QIN81024.1"/>
    <property type="molecule type" value="Genomic_DNA"/>
</dbReference>
<organism evidence="3 4">
    <name type="scientific">Rubrobacter marinus</name>
    <dbReference type="NCBI Taxonomy" id="2653852"/>
    <lineage>
        <taxon>Bacteria</taxon>
        <taxon>Bacillati</taxon>
        <taxon>Actinomycetota</taxon>
        <taxon>Rubrobacteria</taxon>
        <taxon>Rubrobacterales</taxon>
        <taxon>Rubrobacteraceae</taxon>
        <taxon>Rubrobacter</taxon>
    </lineage>
</organism>
<feature type="compositionally biased region" description="Polar residues" evidence="1">
    <location>
        <begin position="1070"/>
        <end position="1080"/>
    </location>
</feature>
<dbReference type="KEGG" id="rmar:GBA65_21505"/>
<proteinExistence type="predicted"/>
<feature type="compositionally biased region" description="Basic and acidic residues" evidence="1">
    <location>
        <begin position="833"/>
        <end position="850"/>
    </location>
</feature>
<feature type="region of interest" description="Disordered" evidence="1">
    <location>
        <begin position="1352"/>
        <end position="1408"/>
    </location>
</feature>
<keyword evidence="2" id="KW-1133">Transmembrane helix</keyword>
<evidence type="ECO:0000313" key="3">
    <source>
        <dbReference type="EMBL" id="QIN81024.1"/>
    </source>
</evidence>
<feature type="region of interest" description="Disordered" evidence="1">
    <location>
        <begin position="1479"/>
        <end position="1511"/>
    </location>
</feature>
<evidence type="ECO:0000256" key="1">
    <source>
        <dbReference type="SAM" id="MobiDB-lite"/>
    </source>
</evidence>
<feature type="region of interest" description="Disordered" evidence="1">
    <location>
        <begin position="758"/>
        <end position="850"/>
    </location>
</feature>
<feature type="compositionally biased region" description="Low complexity" evidence="1">
    <location>
        <begin position="1361"/>
        <end position="1378"/>
    </location>
</feature>
<feature type="transmembrane region" description="Helical" evidence="2">
    <location>
        <begin position="77"/>
        <end position="98"/>
    </location>
</feature>
<protein>
    <recommendedName>
        <fullName evidence="5">Multicopper oxidase</fullName>
    </recommendedName>
</protein>
<reference evidence="3 4" key="1">
    <citation type="submission" date="2019-10" db="EMBL/GenBank/DDBJ databases">
        <title>Rubrobacter sp nov SCSIO 52915 isolated from a deep-sea sediment in the South China Sea.</title>
        <authorList>
            <person name="Chen R.W."/>
        </authorList>
    </citation>
    <scope>NUCLEOTIDE SEQUENCE [LARGE SCALE GENOMIC DNA]</scope>
    <source>
        <strain evidence="3 4">SCSIO 52915</strain>
        <plasmid evidence="3 4">unnamed1</plasmid>
    </source>
</reference>
<feature type="transmembrane region" description="Helical" evidence="2">
    <location>
        <begin position="222"/>
        <end position="240"/>
    </location>
</feature>
<evidence type="ECO:0000313" key="4">
    <source>
        <dbReference type="Proteomes" id="UP000502706"/>
    </source>
</evidence>
<feature type="transmembrane region" description="Helical" evidence="2">
    <location>
        <begin position="175"/>
        <end position="195"/>
    </location>
</feature>
<accession>A0A6G8Q3F0</accession>
<feature type="compositionally biased region" description="Polar residues" evidence="1">
    <location>
        <begin position="815"/>
        <end position="825"/>
    </location>
</feature>
<name>A0A6G8Q3F0_9ACTN</name>
<feature type="transmembrane region" description="Helical" evidence="2">
    <location>
        <begin position="48"/>
        <end position="70"/>
    </location>
</feature>
<dbReference type="InterPro" id="IPR008972">
    <property type="entry name" value="Cupredoxin"/>
</dbReference>
<sequence>MTTLIFREIGKRGASVSAADPILYLAAVSSLVAAFVHLWMVPHHLAEWWGYGAFFLAAATAQGLFGLALLRWPARPLFLAGIGVNLVLVSFYAVTRTVGIPFFGPHAGMVEEVGLPDLLATGAELGLIIALVALSGAFSKARTYLALGVLQAFGVGLALHLLRGPAHGGHEVDSVLAWLLGSGPAVPLSVLVAWLSTPLARWLFALFGGGERRTEASFWSRYTWALVAATAYALASAPANGLAAEHSAAGSFLLEAGRDAGVTLGAALLLLLGVATLRGTPWEEPKALHFWRPRAMTAVGGVAVGLAVLAGPTVFGYALSSEAEAQASPSCSSASYDRSYDVAAVNVRIPFNRWGNVDPHGQMYVLQGDKEAVKNWSKPLAADPSQDPAGNRRLRPRPLVIRANVGECVKVEFTNELAEVGGDGLPNDPRASMKAFGPSYDAQTSDGGAVGYNDDTTVPNEDDPATPKQDNKITYYWKAPEQEGSYVFRDQGATAGSEANSGSVAHGLYGVLAVEPQGSTYRDPVSGKELYTETNDVSGDLYVDADIISPGGKAFRETMQISQDELPGGFGFGFNYGAEPDKNRVGTNPAGEGGAEQAAPDAVGEETSLSSWVYGDPALVKLASGEGPWLPNAQRTNDEDCGLDKPGFNSASCYVSNVVRSYPGDPSKVRFVHAGVKETHVFHMHAHQWKAEPNDEDSTAIDSQTYGPGETFTADLIGGAGSKPGTFGDSIFHCHLYPHFADGFWSLFRVHDVYEDGKNKNPDGINVKPLKQLPDRQGANPETGRPYAPQATPDNPGYPRFIPGKVGWRAPQPPGSISETVSSGQPDDPATPIREDFAKDDPATIEREDLKPAARAVAGVALDPDAAAPEDPQKAAVRTELLEKVRTEEKVQNLNYTGNPDTPANALPGAPFKNPCPSGSREVTYNVSIIQTDVVYNEAGEHDTQGRVVVLDKDVDDILAGRKKPEPLFIRVNAGDCINYNLTNRLPNWVGNDAFVRLNQANMVGGHIHLVKFDVLASDGASNGWNYQQAAFTKEQADFQKDVLAGKQSCDWGGCRIPLPAETDPEADPETTSSGLAPGQTISERWYADTELRTVFAHDHHFPTLDQGRGYFNALVVEKQGMDFRNPRTGEFYQPGNGSTPGAPRCGDACTGDAAGTAMDIIGPGPKDDFREFGLAVQDFVTLTKKGGDPKNPADTVNPPAEAEAFSDADPGVMAINYRNAPLRLRQEKNGRSVDPAHAFSSSVFGDPMTPLLEAYSEDPVQVRLIQGSQEEQHVFAINGMRWRQQPDDPESSLVSSQALGISEAFNMKVPKMECGANDATCAGDYLYSTTSTDDLYLGVWGLLRARGKQVPSLKPLPDNASPTEATDPAAPTATVPANEGEPAGGSGALAPPEANSPGTPCEPGAPTRKFNVVAMEARIEYNKEGDHDPYGLIYALAEDEAAIRSGAKKPEPLVLRANEGDCIETRLTNKLTNRFLAEHGNAGTDGDPTLPTEPATGTPSGSGSPCIRSS</sequence>
<evidence type="ECO:0000256" key="2">
    <source>
        <dbReference type="SAM" id="Phobius"/>
    </source>
</evidence>
<keyword evidence="2" id="KW-0472">Membrane</keyword>
<feature type="region of interest" description="Disordered" evidence="1">
    <location>
        <begin position="581"/>
        <end position="601"/>
    </location>
</feature>
<keyword evidence="3" id="KW-0614">Plasmid</keyword>
<evidence type="ECO:0008006" key="5">
    <source>
        <dbReference type="Google" id="ProtNLM"/>
    </source>
</evidence>
<feature type="region of interest" description="Disordered" evidence="1">
    <location>
        <begin position="1059"/>
        <end position="1080"/>
    </location>
</feature>
<feature type="transmembrane region" description="Helical" evidence="2">
    <location>
        <begin position="260"/>
        <end position="277"/>
    </location>
</feature>
<dbReference type="Gene3D" id="2.60.40.420">
    <property type="entry name" value="Cupredoxins - blue copper proteins"/>
    <property type="match status" value="3"/>
</dbReference>
<keyword evidence="4" id="KW-1185">Reference proteome</keyword>